<dbReference type="Gene3D" id="1.10.260.40">
    <property type="entry name" value="lambda repressor-like DNA-binding domains"/>
    <property type="match status" value="1"/>
</dbReference>
<dbReference type="STRING" id="388357.GCA_001580365_03493"/>
<name>A0A512IHR7_9MICC</name>
<comment type="caution">
    <text evidence="3">The sequence shown here is derived from an EMBL/GenBank/DDBJ whole genome shotgun (WGS) entry which is preliminary data.</text>
</comment>
<keyword evidence="4" id="KW-1185">Reference proteome</keyword>
<accession>A0A512IHR7</accession>
<dbReference type="InterPro" id="IPR001387">
    <property type="entry name" value="Cro/C1-type_HTH"/>
</dbReference>
<dbReference type="Proteomes" id="UP000321103">
    <property type="component" value="Unassembled WGS sequence"/>
</dbReference>
<dbReference type="Pfam" id="PF13443">
    <property type="entry name" value="HTH_26"/>
    <property type="match status" value="1"/>
</dbReference>
<sequence length="118" mass="12608">MKVIGYEWKLRQVMAAAGMFSTTKLIPELEARGIHLSASQVYRLAAEKPERLSLHVLVALMDIFGCTADDLITRVDLGAATTRTRTGTEAGSPEGSADALRASGARPKRAQIVPPSDG</sequence>
<gene>
    <name evidence="3" type="ORF">KTU01_33670</name>
</gene>
<feature type="domain" description="HTH cro/C1-type" evidence="2">
    <location>
        <begin position="9"/>
        <end position="75"/>
    </location>
</feature>
<evidence type="ECO:0000259" key="2">
    <source>
        <dbReference type="Pfam" id="PF13443"/>
    </source>
</evidence>
<dbReference type="InterPro" id="IPR010982">
    <property type="entry name" value="Lambda_DNA-bd_dom_sf"/>
</dbReference>
<protein>
    <recommendedName>
        <fullName evidence="2">HTH cro/C1-type domain-containing protein</fullName>
    </recommendedName>
</protein>
<proteinExistence type="predicted"/>
<feature type="region of interest" description="Disordered" evidence="1">
    <location>
        <begin position="82"/>
        <end position="118"/>
    </location>
</feature>
<evidence type="ECO:0000313" key="3">
    <source>
        <dbReference type="EMBL" id="GEO97244.1"/>
    </source>
</evidence>
<dbReference type="EMBL" id="BJZS01000114">
    <property type="protein sequence ID" value="GEO97244.1"/>
    <property type="molecule type" value="Genomic_DNA"/>
</dbReference>
<dbReference type="GO" id="GO:0003677">
    <property type="term" value="F:DNA binding"/>
    <property type="evidence" value="ECO:0007669"/>
    <property type="project" value="InterPro"/>
</dbReference>
<organism evidence="3 4">
    <name type="scientific">Kocuria turfanensis</name>
    <dbReference type="NCBI Taxonomy" id="388357"/>
    <lineage>
        <taxon>Bacteria</taxon>
        <taxon>Bacillati</taxon>
        <taxon>Actinomycetota</taxon>
        <taxon>Actinomycetes</taxon>
        <taxon>Micrococcales</taxon>
        <taxon>Micrococcaceae</taxon>
        <taxon>Kocuria</taxon>
    </lineage>
</organism>
<evidence type="ECO:0000256" key="1">
    <source>
        <dbReference type="SAM" id="MobiDB-lite"/>
    </source>
</evidence>
<evidence type="ECO:0000313" key="4">
    <source>
        <dbReference type="Proteomes" id="UP000321103"/>
    </source>
</evidence>
<dbReference type="RefSeq" id="WP_204356326.1">
    <property type="nucleotide sequence ID" value="NZ_BJZS01000114.1"/>
</dbReference>
<dbReference type="AlphaFoldDB" id="A0A512IHR7"/>
<reference evidence="3 4" key="1">
    <citation type="submission" date="2019-07" db="EMBL/GenBank/DDBJ databases">
        <title>Whole genome shotgun sequence of Kocuria turfanensis NBRC 107627.</title>
        <authorList>
            <person name="Hosoyama A."/>
            <person name="Uohara A."/>
            <person name="Ohji S."/>
            <person name="Ichikawa N."/>
        </authorList>
    </citation>
    <scope>NUCLEOTIDE SEQUENCE [LARGE SCALE GENOMIC DNA]</scope>
    <source>
        <strain evidence="3 4">NBRC 107627</strain>
    </source>
</reference>